<sequence length="395" mass="45292">MIQFFDKFMNRLEDLDFIEVAWNRKWTEAGDFSVRLAAQDWNQHVKFVKNTGRPETGIVQKTVYEVTSQGTFATISGFFAEKALDGVALHSDENVNEKDGTVIFGLFANINTSALGQYSRTGGSHEIPPSIVGQVWGDYDAKWMPELVYSFKAGTGAATTLYDACALYGMSFNVELAPPYKNNVDWVEEWMRKIEEPHFLYKVKPTSGRDLRANVFFGTGWGDVSKIEYVYDDSAVIPIIEIRQTMDETGFKNEEYITDEQGNTRSMIREFYIDENNRPKDLDLYPKKIIQGSVSGIELKVANESVIREQMRNQGKLEMLNHWKQETINVDVLQNTFYYLENYNLGDICTIVLDDIEQMFAARIVEVKEVHRKNAIEVQLVMGTPYKQKYVALNI</sequence>
<protein>
    <submittedName>
        <fullName evidence="1">Uncharacterized protein</fullName>
    </submittedName>
</protein>
<proteinExistence type="predicted"/>
<evidence type="ECO:0000313" key="1">
    <source>
        <dbReference type="EMBL" id="DAF48734.1"/>
    </source>
</evidence>
<dbReference type="EMBL" id="BK032573">
    <property type="protein sequence ID" value="DAF48734.1"/>
    <property type="molecule type" value="Genomic_DNA"/>
</dbReference>
<organism evidence="1">
    <name type="scientific">Siphoviridae sp. ctt1f11</name>
    <dbReference type="NCBI Taxonomy" id="2827959"/>
    <lineage>
        <taxon>Viruses</taxon>
        <taxon>Duplodnaviria</taxon>
        <taxon>Heunggongvirae</taxon>
        <taxon>Uroviricota</taxon>
        <taxon>Caudoviricetes</taxon>
    </lineage>
</organism>
<reference evidence="1" key="1">
    <citation type="journal article" date="2021" name="Proc. Natl. Acad. Sci. U.S.A.">
        <title>A Catalog of Tens of Thousands of Viruses from Human Metagenomes Reveals Hidden Associations with Chronic Diseases.</title>
        <authorList>
            <person name="Tisza M.J."/>
            <person name="Buck C.B."/>
        </authorList>
    </citation>
    <scope>NUCLEOTIDE SEQUENCE</scope>
    <source>
        <strain evidence="1">Ctt1f11</strain>
    </source>
</reference>
<name>A0A8S5SCR2_9CAUD</name>
<accession>A0A8S5SCR2</accession>